<dbReference type="AlphaFoldDB" id="A0A7U3VRF2"/>
<reference evidence="2 3" key="2">
    <citation type="journal article" date="2011" name="J. Antibiot.">
        <title>Furaquinocins I and J: novel polyketide isoprenoid hybrid compounds from Streptomyces reveromyceticus SN-593.</title>
        <authorList>
            <person name="Panthee S."/>
            <person name="Takahashi S."/>
            <person name="Takagi H."/>
            <person name="Nogawa T."/>
            <person name="Oowada E."/>
            <person name="Uramoto M."/>
            <person name="Osada H."/>
        </authorList>
    </citation>
    <scope>NUCLEOTIDE SEQUENCE [LARGE SCALE GENOMIC DNA]</scope>
    <source>
        <strain evidence="2 3">SN-593</strain>
    </source>
</reference>
<keyword evidence="3" id="KW-1185">Reference proteome</keyword>
<sequence length="185" mass="20237">MPTDPTGAANRLRDRILDAVEQYDAERTDSDTHDDPLSRSYLEHLAKRYDVISQRGSKAEQAQKITQKITAEFSLLDVRVLRMVADALAAAVPAIVTKHAAAGMEPPQIAEKIALTPSRVYSILREQRKAEEVQEIIAAGVANDPDPHASYKKYEKALANADGAEDFLAAFRAALPDKTTEPPTA</sequence>
<name>A0A7U3VRF2_9ACTN</name>
<dbReference type="EMBL" id="AP018365">
    <property type="protein sequence ID" value="BBB00640.1"/>
    <property type="molecule type" value="Genomic_DNA"/>
</dbReference>
<evidence type="ECO:0000313" key="3">
    <source>
        <dbReference type="Proteomes" id="UP000595703"/>
    </source>
</evidence>
<reference evidence="2 3" key="1">
    <citation type="journal article" date="2010" name="J. Bacteriol.">
        <title>Biochemical characterization of a novel indole prenyltransferase from Streptomyces sp. SN-593.</title>
        <authorList>
            <person name="Takahashi S."/>
            <person name="Takagi H."/>
            <person name="Toyoda A."/>
            <person name="Uramoto M."/>
            <person name="Nogawa T."/>
            <person name="Ueki M."/>
            <person name="Sakaki Y."/>
            <person name="Osada H."/>
        </authorList>
    </citation>
    <scope>NUCLEOTIDE SEQUENCE [LARGE SCALE GENOMIC DNA]</scope>
    <source>
        <strain evidence="2 3">SN-593</strain>
    </source>
</reference>
<dbReference type="EMBL" id="AP018365">
    <property type="protein sequence ID" value="BBB00587.1"/>
    <property type="molecule type" value="Genomic_DNA"/>
</dbReference>
<proteinExistence type="predicted"/>
<dbReference type="Proteomes" id="UP000595703">
    <property type="component" value="Chromosome"/>
</dbReference>
<accession>A0A7U3VRF2</accession>
<reference evidence="2 3" key="3">
    <citation type="journal article" date="2011" name="Nat. Chem. Biol.">
        <title>Reveromycin A biosynthesis uses RevG and RevJ for stereospecific spiroacetal formation.</title>
        <authorList>
            <person name="Takahashi S."/>
            <person name="Toyoda A."/>
            <person name="Sekiyama Y."/>
            <person name="Takagi H."/>
            <person name="Nogawa T."/>
            <person name="Uramoto M."/>
            <person name="Suzuki R."/>
            <person name="Koshino H."/>
            <person name="Kumano T."/>
            <person name="Panthee S."/>
            <person name="Dairi T."/>
            <person name="Ishikawa J."/>
            <person name="Ikeda H."/>
            <person name="Sakaki Y."/>
            <person name="Osada H."/>
        </authorList>
    </citation>
    <scope>NUCLEOTIDE SEQUENCE [LARGE SCALE GENOMIC DNA]</scope>
    <source>
        <strain evidence="2 3">SN-593</strain>
    </source>
</reference>
<dbReference type="KEGG" id="arev:RVR_10586"/>
<gene>
    <name evidence="2" type="ORF">RVR_10586</name>
    <name evidence="1" type="ORF">RVR_7720</name>
</gene>
<protein>
    <submittedName>
        <fullName evidence="2">Uncharacterized protein</fullName>
    </submittedName>
</protein>
<evidence type="ECO:0000313" key="1">
    <source>
        <dbReference type="EMBL" id="BBB00587.1"/>
    </source>
</evidence>
<evidence type="ECO:0000313" key="2">
    <source>
        <dbReference type="EMBL" id="BBB00640.1"/>
    </source>
</evidence>
<dbReference type="KEGG" id="arev:RVR_7720"/>
<reference evidence="2 3" key="4">
    <citation type="journal article" date="2020" name="Sci. Rep.">
        <title>beta-carboline chemical signals induce reveromycin production through a LuxR family regulator in Streptomyces sp. SN-593.</title>
        <authorList>
            <person name="Panthee S."/>
            <person name="Kito N."/>
            <person name="Hayashi T."/>
            <person name="Shimizu T."/>
            <person name="Ishikawa J."/>
            <person name="Hamamoto H."/>
            <person name="Osada H."/>
            <person name="Takahashi S."/>
        </authorList>
    </citation>
    <scope>NUCLEOTIDE SEQUENCE [LARGE SCALE GENOMIC DNA]</scope>
    <source>
        <strain evidence="2 3">SN-593</strain>
    </source>
</reference>
<organism evidence="2 3">
    <name type="scientific">Actinacidiphila reveromycinica</name>
    <dbReference type="NCBI Taxonomy" id="659352"/>
    <lineage>
        <taxon>Bacteria</taxon>
        <taxon>Bacillati</taxon>
        <taxon>Actinomycetota</taxon>
        <taxon>Actinomycetes</taxon>
        <taxon>Kitasatosporales</taxon>
        <taxon>Streptomycetaceae</taxon>
        <taxon>Actinacidiphila</taxon>
    </lineage>
</organism>